<dbReference type="Proteomes" id="UP000446657">
    <property type="component" value="Unassembled WGS sequence"/>
</dbReference>
<reference evidence="1 3" key="1">
    <citation type="submission" date="2015-09" db="EMBL/GenBank/DDBJ databases">
        <authorList>
            <consortium name="Pathogen Informatics"/>
        </authorList>
    </citation>
    <scope>NUCLEOTIDE SEQUENCE [LARGE SCALE GENOMIC DNA]</scope>
    <source>
        <strain evidence="1 3">2789STDY5608863</strain>
    </source>
</reference>
<dbReference type="AlphaFoldDB" id="A0A173S1N9"/>
<dbReference type="Proteomes" id="UP000095495">
    <property type="component" value="Unassembled WGS sequence"/>
</dbReference>
<proteinExistence type="predicted"/>
<protein>
    <submittedName>
        <fullName evidence="1">Uncharacterized protein</fullName>
    </submittedName>
</protein>
<name>A0A173S1N9_9FIRM</name>
<dbReference type="EMBL" id="CYXV01000003">
    <property type="protein sequence ID" value="CUM84222.1"/>
    <property type="molecule type" value="Genomic_DNA"/>
</dbReference>
<dbReference type="EMBL" id="WNAL01000021">
    <property type="protein sequence ID" value="MTR82201.1"/>
    <property type="molecule type" value="Genomic_DNA"/>
</dbReference>
<sequence>MKIRKMENKELKKVTGQCCCKIVGKPSVYETDSCCLADCKKDGRDTAHYTIYH</sequence>
<organism evidence="1 3">
    <name type="scientific">Roseburia faecis</name>
    <dbReference type="NCBI Taxonomy" id="301302"/>
    <lineage>
        <taxon>Bacteria</taxon>
        <taxon>Bacillati</taxon>
        <taxon>Bacillota</taxon>
        <taxon>Clostridia</taxon>
        <taxon>Lachnospirales</taxon>
        <taxon>Lachnospiraceae</taxon>
        <taxon>Roseburia</taxon>
    </lineage>
</organism>
<evidence type="ECO:0000313" key="1">
    <source>
        <dbReference type="EMBL" id="CUM84222.1"/>
    </source>
</evidence>
<evidence type="ECO:0000313" key="2">
    <source>
        <dbReference type="EMBL" id="MTR82201.1"/>
    </source>
</evidence>
<evidence type="ECO:0000313" key="4">
    <source>
        <dbReference type="Proteomes" id="UP000446657"/>
    </source>
</evidence>
<gene>
    <name evidence="1" type="ORF">ERS852420_01043</name>
    <name evidence="2" type="ORF">GMD30_10965</name>
</gene>
<evidence type="ECO:0000313" key="3">
    <source>
        <dbReference type="Proteomes" id="UP000095495"/>
    </source>
</evidence>
<reference evidence="2 4" key="2">
    <citation type="journal article" date="2019" name="Nat. Med.">
        <title>A library of human gut bacterial isolates paired with longitudinal multiomics data enables mechanistic microbiome research.</title>
        <authorList>
            <person name="Poyet M."/>
            <person name="Groussin M."/>
            <person name="Gibbons S.M."/>
            <person name="Avila-Pacheco J."/>
            <person name="Jiang X."/>
            <person name="Kearney S.M."/>
            <person name="Perrotta A.R."/>
            <person name="Berdy B."/>
            <person name="Zhao S."/>
            <person name="Lieberman T.D."/>
            <person name="Swanson P.K."/>
            <person name="Smith M."/>
            <person name="Roesemann S."/>
            <person name="Alexander J.E."/>
            <person name="Rich S.A."/>
            <person name="Livny J."/>
            <person name="Vlamakis H."/>
            <person name="Clish C."/>
            <person name="Bullock K."/>
            <person name="Deik A."/>
            <person name="Scott J."/>
            <person name="Pierce K.A."/>
            <person name="Xavier R.J."/>
            <person name="Alm E.J."/>
        </authorList>
    </citation>
    <scope>NUCLEOTIDE SEQUENCE [LARGE SCALE GENOMIC DNA]</scope>
    <source>
        <strain evidence="2 4">BIOML-A1</strain>
    </source>
</reference>
<accession>A0A173S1N9</accession>
<dbReference type="RefSeq" id="WP_155177007.1">
    <property type="nucleotide sequence ID" value="NZ_CYXV01000003.1"/>
</dbReference>